<dbReference type="GO" id="GO:0016887">
    <property type="term" value="F:ATP hydrolysis activity"/>
    <property type="evidence" value="ECO:0007669"/>
    <property type="project" value="InterPro"/>
</dbReference>
<evidence type="ECO:0000256" key="3">
    <source>
        <dbReference type="ARBA" id="ARBA00022840"/>
    </source>
</evidence>
<dbReference type="CDD" id="cd18139">
    <property type="entry name" value="HLD_clamp_RarA"/>
    <property type="match status" value="1"/>
</dbReference>
<protein>
    <submittedName>
        <fullName evidence="5">Replication-associated recombination protein A</fullName>
    </submittedName>
</protein>
<dbReference type="InterPro" id="IPR021886">
    <property type="entry name" value="MgsA_C"/>
</dbReference>
<dbReference type="InterPro" id="IPR032423">
    <property type="entry name" value="AAA_assoc_2"/>
</dbReference>
<organism evidence="5 6">
    <name type="scientific">Clostridium tertium</name>
    <dbReference type="NCBI Taxonomy" id="1559"/>
    <lineage>
        <taxon>Bacteria</taxon>
        <taxon>Bacillati</taxon>
        <taxon>Bacillota</taxon>
        <taxon>Clostridia</taxon>
        <taxon>Eubacteriales</taxon>
        <taxon>Clostridiaceae</taxon>
        <taxon>Clostridium</taxon>
    </lineage>
</organism>
<dbReference type="CDD" id="cd00009">
    <property type="entry name" value="AAA"/>
    <property type="match status" value="1"/>
</dbReference>
<comment type="similarity">
    <text evidence="1">Belongs to the AAA ATPase family. RarA/MGS1/WRNIP1 subfamily.</text>
</comment>
<accession>A0A9X3XGY3</accession>
<dbReference type="GO" id="GO:0000731">
    <property type="term" value="P:DNA synthesis involved in DNA repair"/>
    <property type="evidence" value="ECO:0007669"/>
    <property type="project" value="TreeGrafter"/>
</dbReference>
<dbReference type="InterPro" id="IPR003959">
    <property type="entry name" value="ATPase_AAA_core"/>
</dbReference>
<comment type="caution">
    <text evidence="5">The sequence shown here is derived from an EMBL/GenBank/DDBJ whole genome shotgun (WGS) entry which is preliminary data.</text>
</comment>
<dbReference type="GO" id="GO:0017116">
    <property type="term" value="F:single-stranded DNA helicase activity"/>
    <property type="evidence" value="ECO:0007669"/>
    <property type="project" value="TreeGrafter"/>
</dbReference>
<dbReference type="GO" id="GO:0006261">
    <property type="term" value="P:DNA-templated DNA replication"/>
    <property type="evidence" value="ECO:0007669"/>
    <property type="project" value="TreeGrafter"/>
</dbReference>
<dbReference type="GO" id="GO:0008047">
    <property type="term" value="F:enzyme activator activity"/>
    <property type="evidence" value="ECO:0007669"/>
    <property type="project" value="TreeGrafter"/>
</dbReference>
<evidence type="ECO:0000313" key="6">
    <source>
        <dbReference type="Proteomes" id="UP001141183"/>
    </source>
</evidence>
<dbReference type="PANTHER" id="PTHR13779">
    <property type="entry name" value="WERNER HELICASE-INTERACTING PROTEIN 1 FAMILY MEMBER"/>
    <property type="match status" value="1"/>
</dbReference>
<dbReference type="AlphaFoldDB" id="A0A9X3XGY3"/>
<proteinExistence type="inferred from homology"/>
<dbReference type="GeneID" id="93043963"/>
<dbReference type="InterPro" id="IPR027417">
    <property type="entry name" value="P-loop_NTPase"/>
</dbReference>
<dbReference type="InterPro" id="IPR003593">
    <property type="entry name" value="AAA+_ATPase"/>
</dbReference>
<dbReference type="RefSeq" id="WP_008678260.1">
    <property type="nucleotide sequence ID" value="NZ_BAAACM010000015.1"/>
</dbReference>
<dbReference type="SUPFAM" id="SSF48019">
    <property type="entry name" value="post-AAA+ oligomerization domain-like"/>
    <property type="match status" value="1"/>
</dbReference>
<dbReference type="GO" id="GO:0005524">
    <property type="term" value="F:ATP binding"/>
    <property type="evidence" value="ECO:0007669"/>
    <property type="project" value="UniProtKB-KW"/>
</dbReference>
<dbReference type="Pfam" id="PF00004">
    <property type="entry name" value="AAA"/>
    <property type="match status" value="1"/>
</dbReference>
<evidence type="ECO:0000259" key="4">
    <source>
        <dbReference type="SMART" id="SM00382"/>
    </source>
</evidence>
<dbReference type="Proteomes" id="UP001141183">
    <property type="component" value="Unassembled WGS sequence"/>
</dbReference>
<dbReference type="SUPFAM" id="SSF52540">
    <property type="entry name" value="P-loop containing nucleoside triphosphate hydrolases"/>
    <property type="match status" value="1"/>
</dbReference>
<evidence type="ECO:0000256" key="1">
    <source>
        <dbReference type="ARBA" id="ARBA00008959"/>
    </source>
</evidence>
<feature type="domain" description="AAA+ ATPase" evidence="4">
    <location>
        <begin position="37"/>
        <end position="153"/>
    </location>
</feature>
<dbReference type="Gene3D" id="3.40.50.300">
    <property type="entry name" value="P-loop containing nucleotide triphosphate hydrolases"/>
    <property type="match status" value="1"/>
</dbReference>
<dbReference type="Pfam" id="PF12002">
    <property type="entry name" value="MgsA_C"/>
    <property type="match status" value="1"/>
</dbReference>
<dbReference type="Gene3D" id="1.20.272.10">
    <property type="match status" value="1"/>
</dbReference>
<dbReference type="FunFam" id="1.10.3710.10:FF:000003">
    <property type="entry name" value="ATPase, AAA family protein"/>
    <property type="match status" value="1"/>
</dbReference>
<dbReference type="Gene3D" id="1.10.3710.10">
    <property type="entry name" value="DNA polymerase III clamp loader subunits, C-terminal domain"/>
    <property type="match status" value="1"/>
</dbReference>
<dbReference type="PANTHER" id="PTHR13779:SF7">
    <property type="entry name" value="ATPASE WRNIP1"/>
    <property type="match status" value="1"/>
</dbReference>
<keyword evidence="6" id="KW-1185">Reference proteome</keyword>
<name>A0A9X3XGY3_9CLOT</name>
<dbReference type="EMBL" id="JAMRYU010000002">
    <property type="protein sequence ID" value="MDC4239175.1"/>
    <property type="molecule type" value="Genomic_DNA"/>
</dbReference>
<keyword evidence="2" id="KW-0547">Nucleotide-binding</keyword>
<dbReference type="Gene3D" id="1.10.8.60">
    <property type="match status" value="1"/>
</dbReference>
<sequence length="413" mass="46568">MKPLAEIMRPKTLEDFVGQKDILAKGKPLYNLITNKMIPNCILYGPPGTGKTTLANIMANYVDRKFYKLNATTASVKDIQEITESLDSLLNYNGVVIYIDELQHFSKKQQQALLEFIENGRVTLIASTTENPYFAIHKAILSRCNIFKFEALNINDITIGLEKAIKKLINEGIHVEYSLEALKYIGEISQGDYRKAYNILELTINSQLKHIKEVSVEYIESLNQSHMRADASGDEYYNLLSALQKSIRGSDPDAAIHYLARLIKSGNLTAIIRRISVIVAEDIGLSHPNALSVVNSGIELALKVGFPEAQIILAELVIYLATLPKSNSAYLAIANAMKDLENKNIGDVPNHLKDAHYAGAENLGVSGYKYPHDYENNYVRQSYMPEKIKNSKYYFPQKNKYEESINMYWSKIK</sequence>
<gene>
    <name evidence="5" type="ORF">NE398_03165</name>
</gene>
<dbReference type="InterPro" id="IPR008921">
    <property type="entry name" value="DNA_pol3_clamp-load_cplx_C"/>
</dbReference>
<evidence type="ECO:0000313" key="5">
    <source>
        <dbReference type="EMBL" id="MDC4239175.1"/>
    </source>
</evidence>
<dbReference type="GO" id="GO:0003677">
    <property type="term" value="F:DNA binding"/>
    <property type="evidence" value="ECO:0007669"/>
    <property type="project" value="InterPro"/>
</dbReference>
<keyword evidence="3" id="KW-0067">ATP-binding</keyword>
<dbReference type="InterPro" id="IPR051314">
    <property type="entry name" value="AAA_ATPase_RarA/MGS1/WRNIP1"/>
</dbReference>
<dbReference type="Pfam" id="PF16193">
    <property type="entry name" value="AAA_assoc_2"/>
    <property type="match status" value="1"/>
</dbReference>
<reference evidence="5" key="1">
    <citation type="submission" date="2022-05" db="EMBL/GenBank/DDBJ databases">
        <title>Draft genome sequence of Clostridium tertium strain CP3 isolated from Peru.</title>
        <authorList>
            <person name="Hurtado R."/>
            <person name="Lima L."/>
            <person name="Sousa T."/>
            <person name="Jaiswal A.K."/>
            <person name="Tiwari S."/>
            <person name="Maturrano L."/>
            <person name="Brenig B."/>
            <person name="Azevedo V."/>
        </authorList>
    </citation>
    <scope>NUCLEOTIDE SEQUENCE</scope>
    <source>
        <strain evidence="5">CP3</strain>
    </source>
</reference>
<evidence type="ECO:0000256" key="2">
    <source>
        <dbReference type="ARBA" id="ARBA00022741"/>
    </source>
</evidence>
<dbReference type="SMART" id="SM00382">
    <property type="entry name" value="AAA"/>
    <property type="match status" value="1"/>
</dbReference>